<feature type="transmembrane region" description="Helical" evidence="8">
    <location>
        <begin position="377"/>
        <end position="397"/>
    </location>
</feature>
<keyword evidence="4 8" id="KW-0812">Transmembrane</keyword>
<organism evidence="9 10">
    <name type="scientific">Streptomyces noursei</name>
    <name type="common">Streptomyces albulus</name>
    <dbReference type="NCBI Taxonomy" id="1971"/>
    <lineage>
        <taxon>Bacteria</taxon>
        <taxon>Bacillati</taxon>
        <taxon>Actinomycetota</taxon>
        <taxon>Actinomycetes</taxon>
        <taxon>Kitasatosporales</taxon>
        <taxon>Streptomycetaceae</taxon>
        <taxon>Streptomyces</taxon>
    </lineage>
</organism>
<dbReference type="InterPro" id="IPR036259">
    <property type="entry name" value="MFS_trans_sf"/>
</dbReference>
<feature type="compositionally biased region" description="Gly residues" evidence="7">
    <location>
        <begin position="437"/>
        <end position="451"/>
    </location>
</feature>
<comment type="caution">
    <text evidence="9">The sequence shown here is derived from an EMBL/GenBank/DDBJ whole genome shotgun (WGS) entry which is preliminary data.</text>
</comment>
<keyword evidence="6 8" id="KW-0472">Membrane</keyword>
<protein>
    <submittedName>
        <fullName evidence="9">MFS transporter</fullName>
    </submittedName>
</protein>
<evidence type="ECO:0000256" key="8">
    <source>
        <dbReference type="SAM" id="Phobius"/>
    </source>
</evidence>
<dbReference type="GO" id="GO:0005886">
    <property type="term" value="C:plasma membrane"/>
    <property type="evidence" value="ECO:0007669"/>
    <property type="project" value="UniProtKB-SubCell"/>
</dbReference>
<keyword evidence="2" id="KW-0813">Transport</keyword>
<dbReference type="AlphaFoldDB" id="A0A059WK86"/>
<feature type="region of interest" description="Disordered" evidence="7">
    <location>
        <begin position="404"/>
        <end position="457"/>
    </location>
</feature>
<feature type="transmembrane region" description="Helical" evidence="8">
    <location>
        <begin position="229"/>
        <end position="248"/>
    </location>
</feature>
<feature type="transmembrane region" description="Helical" evidence="8">
    <location>
        <begin position="289"/>
        <end position="308"/>
    </location>
</feature>
<dbReference type="EMBL" id="BHXC01000002">
    <property type="protein sequence ID" value="GCB87784.1"/>
    <property type="molecule type" value="Genomic_DNA"/>
</dbReference>
<evidence type="ECO:0000256" key="4">
    <source>
        <dbReference type="ARBA" id="ARBA00022692"/>
    </source>
</evidence>
<dbReference type="Gene3D" id="1.20.1250.20">
    <property type="entry name" value="MFS general substrate transporter like domains"/>
    <property type="match status" value="1"/>
</dbReference>
<dbReference type="SUPFAM" id="SSF103473">
    <property type="entry name" value="MFS general substrate transporter"/>
    <property type="match status" value="1"/>
</dbReference>
<evidence type="ECO:0000256" key="3">
    <source>
        <dbReference type="ARBA" id="ARBA00022475"/>
    </source>
</evidence>
<reference evidence="9 10" key="1">
    <citation type="journal article" date="2019" name="Microbiol. Resour. Announc.">
        <title>Draft Genome Sequence of the Most Traditional epsilon-Poly-l-Lysine Producer, Streptomyces albulus NBRC14147.</title>
        <authorList>
            <person name="Yamanaka K."/>
            <person name="Hamano Y."/>
        </authorList>
    </citation>
    <scope>NUCLEOTIDE SEQUENCE [LARGE SCALE GENOMIC DNA]</scope>
    <source>
        <strain evidence="9 10">NBRC 14147</strain>
    </source>
</reference>
<dbReference type="Proteomes" id="UP000288351">
    <property type="component" value="Unassembled WGS sequence"/>
</dbReference>
<keyword evidence="5 8" id="KW-1133">Transmembrane helix</keyword>
<dbReference type="InterPro" id="IPR010290">
    <property type="entry name" value="TM_effector"/>
</dbReference>
<feature type="transmembrane region" description="Helical" evidence="8">
    <location>
        <begin position="95"/>
        <end position="117"/>
    </location>
</feature>
<sequence>MRRALVDLAPLRSSRAFRRLWVGQTLSGFGGQMTVVAVMFQVWQSTHSTTWTGAVALAQAVPLIVLGLFAGAVVDRVDRRMFYVAMTAGQAASSVVLAVQAFVGGVPVVGVVLLVAVQSCFVAGGGPASKTFVPALLPPEQLAAGLALRRISFQGALLAGPALAGLVLGWLGAGACYAIDAVSFAGTLYGACQLPSITVPGAAAARSGLRGVRDGVDFLVRTPLVRGALLTDLATTVLSMPISLFPLINAERFGDDPRTLGLFLSAIAVGGLVASLFSGTFTRLPRPGLVVLGGSATWGLALALFGLAPGRWWGLACLVLAGAADTVSVVSRSTVVQTHTPHELLGRVGAAEQIVGQAGPDLGNLRGGVVADATSGVTALVSGGVLCVVAVVLVGAATPKLWRGTGGAADADASGGTGESGGSDRPDGSAAASLPGGSDGSGAPGGRGAPGGVTAQR</sequence>
<evidence type="ECO:0000256" key="7">
    <source>
        <dbReference type="SAM" id="MobiDB-lite"/>
    </source>
</evidence>
<evidence type="ECO:0000313" key="9">
    <source>
        <dbReference type="EMBL" id="GCB87784.1"/>
    </source>
</evidence>
<dbReference type="STRING" id="68570.DC74_7778"/>
<dbReference type="RefSeq" id="WP_020930168.1">
    <property type="nucleotide sequence ID" value="NZ_CP143482.1"/>
</dbReference>
<evidence type="ECO:0000313" key="10">
    <source>
        <dbReference type="Proteomes" id="UP000288351"/>
    </source>
</evidence>
<evidence type="ECO:0000256" key="5">
    <source>
        <dbReference type="ARBA" id="ARBA00022989"/>
    </source>
</evidence>
<dbReference type="CDD" id="cd06173">
    <property type="entry name" value="MFS_MefA_like"/>
    <property type="match status" value="1"/>
</dbReference>
<feature type="transmembrane region" description="Helical" evidence="8">
    <location>
        <begin position="260"/>
        <end position="277"/>
    </location>
</feature>
<gene>
    <name evidence="9" type="ORF">SALB_00453</name>
</gene>
<accession>A0A059WK86</accession>
<evidence type="ECO:0000256" key="2">
    <source>
        <dbReference type="ARBA" id="ARBA00022448"/>
    </source>
</evidence>
<proteinExistence type="predicted"/>
<evidence type="ECO:0000256" key="1">
    <source>
        <dbReference type="ARBA" id="ARBA00004429"/>
    </source>
</evidence>
<comment type="subcellular location">
    <subcellularLocation>
        <location evidence="1">Cell inner membrane</location>
        <topology evidence="1">Multi-pass membrane protein</topology>
    </subcellularLocation>
</comment>
<dbReference type="SMR" id="A0A059WK86"/>
<name>A0A059WK86_STRNR</name>
<keyword evidence="3" id="KW-1003">Cell membrane</keyword>
<dbReference type="PANTHER" id="PTHR23513">
    <property type="entry name" value="INTEGRAL MEMBRANE EFFLUX PROTEIN-RELATED"/>
    <property type="match status" value="1"/>
</dbReference>
<feature type="transmembrane region" description="Helical" evidence="8">
    <location>
        <begin position="156"/>
        <end position="179"/>
    </location>
</feature>
<dbReference type="Pfam" id="PF05977">
    <property type="entry name" value="MFS_3"/>
    <property type="match status" value="1"/>
</dbReference>
<evidence type="ECO:0000256" key="6">
    <source>
        <dbReference type="ARBA" id="ARBA00023136"/>
    </source>
</evidence>
<feature type="transmembrane region" description="Helical" evidence="8">
    <location>
        <begin position="55"/>
        <end position="74"/>
    </location>
</feature>
<feature type="transmembrane region" description="Helical" evidence="8">
    <location>
        <begin position="20"/>
        <end position="43"/>
    </location>
</feature>
<dbReference type="eggNOG" id="COG0477">
    <property type="taxonomic scope" value="Bacteria"/>
</dbReference>
<dbReference type="PANTHER" id="PTHR23513:SF9">
    <property type="entry name" value="ENTEROBACTIN EXPORTER ENTS"/>
    <property type="match status" value="1"/>
</dbReference>